<sequence length="581" mass="66741">MGHFIKSTLQPLKEIKLLWVLKVSILQFLLVHIANGVLSELFYIILDLTNLPHINHTNFWEVLKNPLCLIILVIYMISVALFIHIEFYLLFAIIQNKPILTKTSLKQLPQYLKKFWQTIGGRQLPVFLAYILVTIPVLHVGLASALTQKIAIPDFIIGELMKETKGQLLVYSLAILIAYINIRLMLVIPLVSLKHLTAWQSIKESWSLTRKNWSLLLRILCLSLLILFSFSLIVMALIVMLSTLDSSGNHFWIQSIFLTLIWEVTFLVTAFVTIGLALIFKHFLLGNPQISRVNSQSHRRIAVELLLLVIITTAIGFFSVSRLAFYQTNVDKTVIAHRGVVARGVENSIEALEGAKTDKSDYVEMDLMLTKDRHFVVSHDNNLKRLAGIDQNISDMTLEEVKKVGIEQGDFSSHISSFKDYANRAKALNLKLLIELKPNPKEPSDYVDLFLKEYQELGLSKEHKVMSLNLKVMEDINKKQPTIETGHVIPIQFGIFGNEKVDFFVIEDLSYRPYLSLQAYWSKKKIYVWTINKSERIEHFLDKPIDGIITDDPLLVRNIESEMKEDKTIFDRVLRLLKEFN</sequence>
<dbReference type="Gene3D" id="3.20.20.190">
    <property type="entry name" value="Phosphatidylinositol (PI) phosphodiesterase"/>
    <property type="match status" value="1"/>
</dbReference>
<dbReference type="Pfam" id="PF10110">
    <property type="entry name" value="GPDPase_memb"/>
    <property type="match status" value="1"/>
</dbReference>
<dbReference type="KEGG" id="sio:DW64_03345"/>
<evidence type="ECO:0000256" key="1">
    <source>
        <dbReference type="SAM" id="Phobius"/>
    </source>
</evidence>
<dbReference type="RefSeq" id="WP_016355882.1">
    <property type="nucleotide sequence ID" value="NZ_CP017952.1"/>
</dbReference>
<feature type="transmembrane region" description="Helical" evidence="1">
    <location>
        <begin position="66"/>
        <end position="94"/>
    </location>
</feature>
<dbReference type="PANTHER" id="PTHR46211">
    <property type="entry name" value="GLYCEROPHOSPHORYL DIESTER PHOSPHODIESTERASE"/>
    <property type="match status" value="1"/>
</dbReference>
<dbReference type="Proteomes" id="UP000025245">
    <property type="component" value="Chromosome"/>
</dbReference>
<dbReference type="InterPro" id="IPR017946">
    <property type="entry name" value="PLC-like_Pdiesterase_TIM-brl"/>
</dbReference>
<dbReference type="AlphaFoldDB" id="A0A3L8GLS0"/>
<organism evidence="4 6">
    <name type="scientific">Streptococcus iniae</name>
    <name type="common">Streptococcus shiloi</name>
    <dbReference type="NCBI Taxonomy" id="1346"/>
    <lineage>
        <taxon>Bacteria</taxon>
        <taxon>Bacillati</taxon>
        <taxon>Bacillota</taxon>
        <taxon>Bacilli</taxon>
        <taxon>Lactobacillales</taxon>
        <taxon>Streptococcaceae</taxon>
        <taxon>Streptococcus</taxon>
    </lineage>
</organism>
<dbReference type="EMBL" id="CP007586">
    <property type="protein sequence ID" value="AHY15511.1"/>
    <property type="molecule type" value="Genomic_DNA"/>
</dbReference>
<dbReference type="PANTHER" id="PTHR46211:SF8">
    <property type="entry name" value="PHOSPHODIESTERASE"/>
    <property type="match status" value="1"/>
</dbReference>
<dbReference type="PROSITE" id="PS51704">
    <property type="entry name" value="GP_PDE"/>
    <property type="match status" value="1"/>
</dbReference>
<reference evidence="4 6" key="2">
    <citation type="submission" date="2018-06" db="EMBL/GenBank/DDBJ databases">
        <title>Mutators as drivers of adaptation in pathogenic bacteria and a risk factor for host jumps and vaccine escape.</title>
        <authorList>
            <person name="Barnes A.C."/>
            <person name="Silayeva O."/>
        </authorList>
    </citation>
    <scope>NUCLEOTIDE SEQUENCE [LARGE SCALE GENOMIC DNA]</scope>
    <source>
        <strain evidence="4 6">QMA0445</strain>
    </source>
</reference>
<feature type="transmembrane region" description="Helical" evidence="1">
    <location>
        <begin position="301"/>
        <end position="325"/>
    </location>
</feature>
<feature type="transmembrane region" description="Helical" evidence="1">
    <location>
        <begin position="251"/>
        <end position="280"/>
    </location>
</feature>
<evidence type="ECO:0000313" key="6">
    <source>
        <dbReference type="Proteomes" id="UP000269148"/>
    </source>
</evidence>
<evidence type="ECO:0000313" key="5">
    <source>
        <dbReference type="Proteomes" id="UP000025245"/>
    </source>
</evidence>
<dbReference type="InterPro" id="IPR018476">
    <property type="entry name" value="GlyceroP-diester-Pdiesterase_M"/>
</dbReference>
<dbReference type="CDD" id="cd08579">
    <property type="entry name" value="GDPD_memb_like"/>
    <property type="match status" value="1"/>
</dbReference>
<dbReference type="OrthoDB" id="384721at2"/>
<dbReference type="KEGG" id="siq:DQ08_03350"/>
<proteinExistence type="predicted"/>
<feature type="domain" description="GP-PDE" evidence="2">
    <location>
        <begin position="332"/>
        <end position="560"/>
    </location>
</feature>
<feature type="transmembrane region" description="Helical" evidence="1">
    <location>
        <begin position="168"/>
        <end position="194"/>
    </location>
</feature>
<dbReference type="EMBL" id="QLQD01000039">
    <property type="protein sequence ID" value="RLU57517.1"/>
    <property type="molecule type" value="Genomic_DNA"/>
</dbReference>
<feature type="transmembrane region" description="Helical" evidence="1">
    <location>
        <begin position="124"/>
        <end position="148"/>
    </location>
</feature>
<keyword evidence="5" id="KW-1185">Reference proteome</keyword>
<gene>
    <name evidence="4" type="ORF">DIY07_03780</name>
    <name evidence="3" type="ORF">DQ08_03350</name>
</gene>
<keyword evidence="1" id="KW-1133">Transmembrane helix</keyword>
<evidence type="ECO:0000313" key="3">
    <source>
        <dbReference type="EMBL" id="AHY15511.1"/>
    </source>
</evidence>
<feature type="transmembrane region" description="Helical" evidence="1">
    <location>
        <begin position="215"/>
        <end position="239"/>
    </location>
</feature>
<feature type="transmembrane region" description="Helical" evidence="1">
    <location>
        <begin position="20"/>
        <end position="46"/>
    </location>
</feature>
<dbReference type="GO" id="GO:0006629">
    <property type="term" value="P:lipid metabolic process"/>
    <property type="evidence" value="ECO:0007669"/>
    <property type="project" value="InterPro"/>
</dbReference>
<dbReference type="Pfam" id="PF03009">
    <property type="entry name" value="GDPD"/>
    <property type="match status" value="1"/>
</dbReference>
<accession>A0A3L8GLS0</accession>
<protein>
    <submittedName>
        <fullName evidence="4">Glycerophosphodiester phosphodiesterase</fullName>
    </submittedName>
</protein>
<dbReference type="Proteomes" id="UP000269148">
    <property type="component" value="Unassembled WGS sequence"/>
</dbReference>
<dbReference type="InterPro" id="IPR030395">
    <property type="entry name" value="GP_PDE_dom"/>
</dbReference>
<keyword evidence="1" id="KW-0472">Membrane</keyword>
<keyword evidence="1" id="KW-0812">Transmembrane</keyword>
<dbReference type="SUPFAM" id="SSF51695">
    <property type="entry name" value="PLC-like phosphodiesterases"/>
    <property type="match status" value="1"/>
</dbReference>
<dbReference type="STRING" id="1346.BMF34_03475"/>
<evidence type="ECO:0000313" key="4">
    <source>
        <dbReference type="EMBL" id="RLU57517.1"/>
    </source>
</evidence>
<reference evidence="3 5" key="1">
    <citation type="journal article" date="2014" name="Genome Announc.">
        <title>Complete Genome Sequence of a Virulent Strain, Streptococcus iniae ISET0901, Isolated from Diseased Tilapia.</title>
        <authorList>
            <person name="Pridgeon J.W."/>
            <person name="Zhang D."/>
            <person name="Zhang L."/>
        </authorList>
    </citation>
    <scope>NUCLEOTIDE SEQUENCE [LARGE SCALE GENOMIC DNA]</scope>
    <source>
        <strain evidence="3 5">ISET0901</strain>
    </source>
</reference>
<name>A0A3L8GLS0_STRIN</name>
<evidence type="ECO:0000259" key="2">
    <source>
        <dbReference type="PROSITE" id="PS51704"/>
    </source>
</evidence>
<dbReference type="GO" id="GO:0008081">
    <property type="term" value="F:phosphoric diester hydrolase activity"/>
    <property type="evidence" value="ECO:0007669"/>
    <property type="project" value="InterPro"/>
</dbReference>